<proteinExistence type="predicted"/>
<feature type="compositionally biased region" description="Polar residues" evidence="1">
    <location>
        <begin position="1"/>
        <end position="14"/>
    </location>
</feature>
<feature type="compositionally biased region" description="Basic and acidic residues" evidence="1">
    <location>
        <begin position="15"/>
        <end position="24"/>
    </location>
</feature>
<organism evidence="2 3">
    <name type="scientific">Vespula squamosa</name>
    <name type="common">Southern yellow jacket</name>
    <name type="synonym">Wasp</name>
    <dbReference type="NCBI Taxonomy" id="30214"/>
    <lineage>
        <taxon>Eukaryota</taxon>
        <taxon>Metazoa</taxon>
        <taxon>Ecdysozoa</taxon>
        <taxon>Arthropoda</taxon>
        <taxon>Hexapoda</taxon>
        <taxon>Insecta</taxon>
        <taxon>Pterygota</taxon>
        <taxon>Neoptera</taxon>
        <taxon>Endopterygota</taxon>
        <taxon>Hymenoptera</taxon>
        <taxon>Apocrita</taxon>
        <taxon>Aculeata</taxon>
        <taxon>Vespoidea</taxon>
        <taxon>Vespidae</taxon>
        <taxon>Vespinae</taxon>
        <taxon>Vespula</taxon>
    </lineage>
</organism>
<reference evidence="2 3" key="1">
    <citation type="journal article" date="2024" name="Ann. Entomol. Soc. Am.">
        <title>Genomic analyses of the southern and eastern yellowjacket wasps (Hymenoptera: Vespidae) reveal evolutionary signatures of social life.</title>
        <authorList>
            <person name="Catto M.A."/>
            <person name="Caine P.B."/>
            <person name="Orr S.E."/>
            <person name="Hunt B.G."/>
            <person name="Goodisman M.A.D."/>
        </authorList>
    </citation>
    <scope>NUCLEOTIDE SEQUENCE [LARGE SCALE GENOMIC DNA]</scope>
    <source>
        <strain evidence="2">233</strain>
        <tissue evidence="2">Head and thorax</tissue>
    </source>
</reference>
<comment type="caution">
    <text evidence="2">The sequence shown here is derived from an EMBL/GenBank/DDBJ whole genome shotgun (WGS) entry which is preliminary data.</text>
</comment>
<dbReference type="EMBL" id="JAUDFV010000020">
    <property type="protein sequence ID" value="KAL2740973.1"/>
    <property type="molecule type" value="Genomic_DNA"/>
</dbReference>
<feature type="compositionally biased region" description="Basic and acidic residues" evidence="1">
    <location>
        <begin position="34"/>
        <end position="53"/>
    </location>
</feature>
<keyword evidence="3" id="KW-1185">Reference proteome</keyword>
<protein>
    <submittedName>
        <fullName evidence="2">Uncharacterized protein</fullName>
    </submittedName>
</protein>
<accession>A0ABD2C9I0</accession>
<sequence>MGRASRLTTCVSNNDAHRRAFDRLKKSKPPGLAEKGKKIEKKDGGKKENGDPRVEEEEESYREEEFSFQKLVSPWSRYTTNENEEDKCRETILIPTVKEDLQGRQDKFVKFYQARASKKLFSFHRYTYKDIERSETIVNYLIDTYYAFGETSSIIPNAIKMVVGGNGWKFLERTLEEPEKTTKPLSAYKMLVPYLVADSNADGTE</sequence>
<evidence type="ECO:0000313" key="2">
    <source>
        <dbReference type="EMBL" id="KAL2740973.1"/>
    </source>
</evidence>
<feature type="region of interest" description="Disordered" evidence="1">
    <location>
        <begin position="1"/>
        <end position="60"/>
    </location>
</feature>
<dbReference type="Proteomes" id="UP001607302">
    <property type="component" value="Unassembled WGS sequence"/>
</dbReference>
<gene>
    <name evidence="2" type="ORF">V1478_001114</name>
</gene>
<dbReference type="AlphaFoldDB" id="A0ABD2C9I0"/>
<evidence type="ECO:0000256" key="1">
    <source>
        <dbReference type="SAM" id="MobiDB-lite"/>
    </source>
</evidence>
<evidence type="ECO:0000313" key="3">
    <source>
        <dbReference type="Proteomes" id="UP001607302"/>
    </source>
</evidence>
<name>A0ABD2C9I0_VESSQ</name>